<dbReference type="InterPro" id="IPR005135">
    <property type="entry name" value="Endo/exonuclease/phosphatase"/>
</dbReference>
<protein>
    <recommendedName>
        <fullName evidence="2">Endonuclease/exonuclease/phosphatase domain-containing protein</fullName>
    </recommendedName>
</protein>
<keyword evidence="1" id="KW-1133">Transmembrane helix</keyword>
<name>A0A5B2VAB1_9HYPH</name>
<evidence type="ECO:0000313" key="4">
    <source>
        <dbReference type="Proteomes" id="UP000323142"/>
    </source>
</evidence>
<evidence type="ECO:0000313" key="3">
    <source>
        <dbReference type="EMBL" id="KAA2235289.1"/>
    </source>
</evidence>
<feature type="transmembrane region" description="Helical" evidence="1">
    <location>
        <begin position="35"/>
        <end position="54"/>
    </location>
</feature>
<dbReference type="SUPFAM" id="SSF56219">
    <property type="entry name" value="DNase I-like"/>
    <property type="match status" value="1"/>
</dbReference>
<dbReference type="Pfam" id="PF03372">
    <property type="entry name" value="Exo_endo_phos"/>
    <property type="match status" value="1"/>
</dbReference>
<feature type="transmembrane region" description="Helical" evidence="1">
    <location>
        <begin position="7"/>
        <end position="29"/>
    </location>
</feature>
<reference evidence="3 4" key="2">
    <citation type="submission" date="2019-09" db="EMBL/GenBank/DDBJ databases">
        <authorList>
            <person name="Jin C."/>
        </authorList>
    </citation>
    <scope>NUCLEOTIDE SEQUENCE [LARGE SCALE GENOMIC DNA]</scope>
    <source>
        <strain evidence="3 4">BN140002</strain>
    </source>
</reference>
<organism evidence="3 4">
    <name type="scientific">Salinarimonas soli</name>
    <dbReference type="NCBI Taxonomy" id="1638099"/>
    <lineage>
        <taxon>Bacteria</taxon>
        <taxon>Pseudomonadati</taxon>
        <taxon>Pseudomonadota</taxon>
        <taxon>Alphaproteobacteria</taxon>
        <taxon>Hyphomicrobiales</taxon>
        <taxon>Salinarimonadaceae</taxon>
        <taxon>Salinarimonas</taxon>
    </lineage>
</organism>
<feature type="domain" description="Endonuclease/exonuclease/phosphatase" evidence="2">
    <location>
        <begin position="95"/>
        <end position="291"/>
    </location>
</feature>
<proteinExistence type="predicted"/>
<gene>
    <name evidence="3" type="ORF">F0L46_19925</name>
</gene>
<dbReference type="Gene3D" id="3.60.10.10">
    <property type="entry name" value="Endonuclease/exonuclease/phosphatase"/>
    <property type="match status" value="1"/>
</dbReference>
<keyword evidence="1" id="KW-0472">Membrane</keyword>
<dbReference type="OrthoDB" id="3808618at2"/>
<keyword evidence="4" id="KW-1185">Reference proteome</keyword>
<accession>A0A5B2VAB1</accession>
<evidence type="ECO:0000256" key="1">
    <source>
        <dbReference type="SAM" id="Phobius"/>
    </source>
</evidence>
<sequence>MAATLRLLTTLGLILGVGTTGLGCLAPWFPELELINHFRPFILLATILLVALAFAGRRWLLASAALAALTLALVLLPLVYRAPLRPEATADLKVVTLNLLVGNRDVETAARFLEREQADVVLLQEADRIHASLFERVRSTYPHAYCPDRVCSLALLSRRAWLEAGKEDVPPRRPLLVWARFAVKGRPVRVIGIHMPYPFEPQRQAQHTDWLVTHLRQQSEPVILAGDLNLTPFSWKFTRLVHEAGLQTHLLAGFSWPAHRYRPVVLLDHVLTSPGFATVSARVGPPVGSDHRPVIVEIAAPP</sequence>
<feature type="transmembrane region" description="Helical" evidence="1">
    <location>
        <begin position="59"/>
        <end position="80"/>
    </location>
</feature>
<reference evidence="3 4" key="1">
    <citation type="submission" date="2019-09" db="EMBL/GenBank/DDBJ databases">
        <title>Salinarimonas rosea gen. nov., sp. nov., a new member of the a-2 subgroup of the Proteobacteria.</title>
        <authorList>
            <person name="Liu J."/>
        </authorList>
    </citation>
    <scope>NUCLEOTIDE SEQUENCE [LARGE SCALE GENOMIC DNA]</scope>
    <source>
        <strain evidence="3 4">BN140002</strain>
    </source>
</reference>
<dbReference type="AlphaFoldDB" id="A0A5B2VAB1"/>
<dbReference type="Proteomes" id="UP000323142">
    <property type="component" value="Unassembled WGS sequence"/>
</dbReference>
<dbReference type="PROSITE" id="PS51257">
    <property type="entry name" value="PROKAR_LIPOPROTEIN"/>
    <property type="match status" value="1"/>
</dbReference>
<comment type="caution">
    <text evidence="3">The sequence shown here is derived from an EMBL/GenBank/DDBJ whole genome shotgun (WGS) entry which is preliminary data.</text>
</comment>
<dbReference type="EMBL" id="VUOA01000036">
    <property type="protein sequence ID" value="KAA2235289.1"/>
    <property type="molecule type" value="Genomic_DNA"/>
</dbReference>
<dbReference type="GO" id="GO:0003824">
    <property type="term" value="F:catalytic activity"/>
    <property type="evidence" value="ECO:0007669"/>
    <property type="project" value="InterPro"/>
</dbReference>
<keyword evidence="1" id="KW-0812">Transmembrane</keyword>
<dbReference type="InterPro" id="IPR036691">
    <property type="entry name" value="Endo/exonu/phosph_ase_sf"/>
</dbReference>
<evidence type="ECO:0000259" key="2">
    <source>
        <dbReference type="Pfam" id="PF03372"/>
    </source>
</evidence>
<dbReference type="RefSeq" id="WP_149820832.1">
    <property type="nucleotide sequence ID" value="NZ_VUOA01000036.1"/>
</dbReference>